<protein>
    <submittedName>
        <fullName evidence="2">Uncharacterized protein</fullName>
    </submittedName>
</protein>
<feature type="region of interest" description="Disordered" evidence="1">
    <location>
        <begin position="1"/>
        <end position="66"/>
    </location>
</feature>
<evidence type="ECO:0000256" key="1">
    <source>
        <dbReference type="SAM" id="MobiDB-lite"/>
    </source>
</evidence>
<keyword evidence="3" id="KW-1185">Reference proteome</keyword>
<feature type="compositionally biased region" description="Polar residues" evidence="1">
    <location>
        <begin position="55"/>
        <end position="66"/>
    </location>
</feature>
<evidence type="ECO:0000313" key="2">
    <source>
        <dbReference type="EMBL" id="VDN31804.1"/>
    </source>
</evidence>
<feature type="compositionally biased region" description="Basic residues" evidence="1">
    <location>
        <begin position="21"/>
        <end position="37"/>
    </location>
</feature>
<evidence type="ECO:0000313" key="3">
    <source>
        <dbReference type="Proteomes" id="UP000281553"/>
    </source>
</evidence>
<name>A0A3P7MQ80_DIBLA</name>
<dbReference type="AlphaFoldDB" id="A0A3P7MQ80"/>
<organism evidence="2 3">
    <name type="scientific">Dibothriocephalus latus</name>
    <name type="common">Fish tapeworm</name>
    <name type="synonym">Diphyllobothrium latum</name>
    <dbReference type="NCBI Taxonomy" id="60516"/>
    <lineage>
        <taxon>Eukaryota</taxon>
        <taxon>Metazoa</taxon>
        <taxon>Spiralia</taxon>
        <taxon>Lophotrochozoa</taxon>
        <taxon>Platyhelminthes</taxon>
        <taxon>Cestoda</taxon>
        <taxon>Eucestoda</taxon>
        <taxon>Diphyllobothriidea</taxon>
        <taxon>Diphyllobothriidae</taxon>
        <taxon>Dibothriocephalus</taxon>
    </lineage>
</organism>
<proteinExistence type="predicted"/>
<dbReference type="EMBL" id="UYRU01081337">
    <property type="protein sequence ID" value="VDN31804.1"/>
    <property type="molecule type" value="Genomic_DNA"/>
</dbReference>
<accession>A0A3P7MQ80</accession>
<reference evidence="2 3" key="1">
    <citation type="submission" date="2018-11" db="EMBL/GenBank/DDBJ databases">
        <authorList>
            <consortium name="Pathogen Informatics"/>
        </authorList>
    </citation>
    <scope>NUCLEOTIDE SEQUENCE [LARGE SCALE GENOMIC DNA]</scope>
</reference>
<gene>
    <name evidence="2" type="ORF">DILT_LOCUS15833</name>
</gene>
<sequence>MDGLAEAPTGRKPTVPVWDKSKKRKGGAKKGKTRKLTRGQQQQQQTQKEKVTAAGKSTTTVNSSEGLSTVSHLPFSAFSGFHAASSPTFCLWWNRMSSPVS</sequence>
<dbReference type="Proteomes" id="UP000281553">
    <property type="component" value="Unassembled WGS sequence"/>
</dbReference>